<evidence type="ECO:0000313" key="2">
    <source>
        <dbReference type="EMBL" id="KII83026.1"/>
    </source>
</evidence>
<dbReference type="InterPro" id="IPR036047">
    <property type="entry name" value="F-box-like_dom_sf"/>
</dbReference>
<evidence type="ECO:0000259" key="1">
    <source>
        <dbReference type="PROSITE" id="PS50181"/>
    </source>
</evidence>
<dbReference type="Gene3D" id="1.20.1280.50">
    <property type="match status" value="1"/>
</dbReference>
<dbReference type="OrthoDB" id="3181259at2759"/>
<keyword evidence="3" id="KW-1185">Reference proteome</keyword>
<dbReference type="EMBL" id="KN832587">
    <property type="protein sequence ID" value="KII83026.1"/>
    <property type="molecule type" value="Genomic_DNA"/>
</dbReference>
<feature type="domain" description="F-box" evidence="1">
    <location>
        <begin position="78"/>
        <end position="128"/>
    </location>
</feature>
<organism evidence="2 3">
    <name type="scientific">Plicaturopsis crispa FD-325 SS-3</name>
    <dbReference type="NCBI Taxonomy" id="944288"/>
    <lineage>
        <taxon>Eukaryota</taxon>
        <taxon>Fungi</taxon>
        <taxon>Dikarya</taxon>
        <taxon>Basidiomycota</taxon>
        <taxon>Agaricomycotina</taxon>
        <taxon>Agaricomycetes</taxon>
        <taxon>Agaricomycetidae</taxon>
        <taxon>Amylocorticiales</taxon>
        <taxon>Amylocorticiaceae</taxon>
        <taxon>Plicatura</taxon>
        <taxon>Plicaturopsis crispa</taxon>
    </lineage>
</organism>
<evidence type="ECO:0000313" key="3">
    <source>
        <dbReference type="Proteomes" id="UP000053263"/>
    </source>
</evidence>
<dbReference type="Pfam" id="PF12937">
    <property type="entry name" value="F-box-like"/>
    <property type="match status" value="1"/>
</dbReference>
<name>A0A0C9SK31_PLICR</name>
<dbReference type="Proteomes" id="UP000053263">
    <property type="component" value="Unassembled WGS sequence"/>
</dbReference>
<dbReference type="SUPFAM" id="SSF52058">
    <property type="entry name" value="L domain-like"/>
    <property type="match status" value="1"/>
</dbReference>
<reference evidence="2 3" key="1">
    <citation type="submission" date="2014-06" db="EMBL/GenBank/DDBJ databases">
        <title>Evolutionary Origins and Diversification of the Mycorrhizal Mutualists.</title>
        <authorList>
            <consortium name="DOE Joint Genome Institute"/>
            <consortium name="Mycorrhizal Genomics Consortium"/>
            <person name="Kohler A."/>
            <person name="Kuo A."/>
            <person name="Nagy L.G."/>
            <person name="Floudas D."/>
            <person name="Copeland A."/>
            <person name="Barry K.W."/>
            <person name="Cichocki N."/>
            <person name="Veneault-Fourrey C."/>
            <person name="LaButti K."/>
            <person name="Lindquist E.A."/>
            <person name="Lipzen A."/>
            <person name="Lundell T."/>
            <person name="Morin E."/>
            <person name="Murat C."/>
            <person name="Riley R."/>
            <person name="Ohm R."/>
            <person name="Sun H."/>
            <person name="Tunlid A."/>
            <person name="Henrissat B."/>
            <person name="Grigoriev I.V."/>
            <person name="Hibbett D.S."/>
            <person name="Martin F."/>
        </authorList>
    </citation>
    <scope>NUCLEOTIDE SEQUENCE [LARGE SCALE GENOMIC DNA]</scope>
    <source>
        <strain evidence="2 3">FD-325 SS-3</strain>
    </source>
</reference>
<dbReference type="SUPFAM" id="SSF81383">
    <property type="entry name" value="F-box domain"/>
    <property type="match status" value="1"/>
</dbReference>
<dbReference type="PROSITE" id="PS50181">
    <property type="entry name" value="FBOX"/>
    <property type="match status" value="1"/>
</dbReference>
<proteinExistence type="predicted"/>
<accession>A0A0C9SK31</accession>
<gene>
    <name evidence="2" type="ORF">PLICRDRAFT_494663</name>
</gene>
<dbReference type="AlphaFoldDB" id="A0A0C9SK31"/>
<protein>
    <submittedName>
        <fullName evidence="2">Unplaced genomic scaffold PLICRscaffold_34, whole genome shotgun sequence</fullName>
    </submittedName>
</protein>
<dbReference type="HOGENOM" id="CLU_039202_0_0_1"/>
<sequence>MPGILKRSRRRELSVTKSFVNAVKSKVASVESIFGAKPLSHYNTRQPIAHSYHIDPFKTDYDHAQEVPRRVRRWVRRPHYIHSLPPELLSHIFALGSQMDTMLPVDISHVCRAWRYIALHTPPLWRRISLDLRTDMWAERMYRAKACTFDIELRSDGAPCRVLDVNSVSWCMHLVAPYIYRWRSLDISFNHYSPWLWNAALSGCCGHTSRVHAPLIQDISLVYPHNDDTKEYTLFDGVAPRLTRVTLYGLRLTWLPSLFGNLTHLDYTHHGFTRGLLAVSELIEMLQVSYALRELRLEFPAATRDVPSSSHPLRPVILPWLAHLHFRVSSRDIPSELYHFSSIVSTPSLLSLQLLDVTRCPRPFARLHSFLPVLPLPPSLIALRIENGWYEPYVVGALIRRLPNVQQLVVKDPLAPERLFVDMRARRGRQVRAGGWEGH</sequence>
<dbReference type="InterPro" id="IPR001810">
    <property type="entry name" value="F-box_dom"/>
</dbReference>